<reference evidence="2 3" key="1">
    <citation type="submission" date="2022-06" db="EMBL/GenBank/DDBJ databases">
        <title>Paraconexibacter antarcticus.</title>
        <authorList>
            <person name="Kim C.S."/>
        </authorList>
    </citation>
    <scope>NUCLEOTIDE SEQUENCE [LARGE SCALE GENOMIC DNA]</scope>
    <source>
        <strain evidence="2 3">02-257</strain>
    </source>
</reference>
<accession>A0ABY5DSQ2</accession>
<evidence type="ECO:0000259" key="1">
    <source>
        <dbReference type="PROSITE" id="PS51819"/>
    </source>
</evidence>
<dbReference type="Proteomes" id="UP001056035">
    <property type="component" value="Chromosome"/>
</dbReference>
<organism evidence="2 3">
    <name type="scientific">Paraconexibacter antarcticus</name>
    <dbReference type="NCBI Taxonomy" id="2949664"/>
    <lineage>
        <taxon>Bacteria</taxon>
        <taxon>Bacillati</taxon>
        <taxon>Actinomycetota</taxon>
        <taxon>Thermoleophilia</taxon>
        <taxon>Solirubrobacterales</taxon>
        <taxon>Paraconexibacteraceae</taxon>
        <taxon>Paraconexibacter</taxon>
    </lineage>
</organism>
<dbReference type="RefSeq" id="WP_254570983.1">
    <property type="nucleotide sequence ID" value="NZ_CP098502.1"/>
</dbReference>
<dbReference type="InterPro" id="IPR037523">
    <property type="entry name" value="VOC_core"/>
</dbReference>
<proteinExistence type="predicted"/>
<dbReference type="InterPro" id="IPR004360">
    <property type="entry name" value="Glyas_Fos-R_dOase_dom"/>
</dbReference>
<sequence>MTEIRRLDFIGVPSQDADRSRAFYRDVLGLRPDAKAAYESWAGDTCFGAWEPEKMGMAFVPQKGNPLPLGADDVAASRAALEAKGVTFFGETLDTGVCHMAFFADPDGNELMLHHRYAPRG</sequence>
<protein>
    <submittedName>
        <fullName evidence="2">Glyoxalase/bleomycin resistance/dioxygenase family protein</fullName>
    </submittedName>
</protein>
<dbReference type="Gene3D" id="3.10.180.10">
    <property type="entry name" value="2,3-Dihydroxybiphenyl 1,2-Dioxygenase, domain 1"/>
    <property type="match status" value="1"/>
</dbReference>
<dbReference type="Pfam" id="PF00903">
    <property type="entry name" value="Glyoxalase"/>
    <property type="match status" value="1"/>
</dbReference>
<dbReference type="EMBL" id="CP098502">
    <property type="protein sequence ID" value="UTI64273.1"/>
    <property type="molecule type" value="Genomic_DNA"/>
</dbReference>
<evidence type="ECO:0000313" key="2">
    <source>
        <dbReference type="EMBL" id="UTI64273.1"/>
    </source>
</evidence>
<dbReference type="InterPro" id="IPR029068">
    <property type="entry name" value="Glyas_Bleomycin-R_OHBP_Dase"/>
</dbReference>
<name>A0ABY5DSQ2_9ACTN</name>
<evidence type="ECO:0000313" key="3">
    <source>
        <dbReference type="Proteomes" id="UP001056035"/>
    </source>
</evidence>
<dbReference type="PROSITE" id="PS51819">
    <property type="entry name" value="VOC"/>
    <property type="match status" value="1"/>
</dbReference>
<gene>
    <name evidence="2" type="ORF">NBH00_23400</name>
</gene>
<feature type="domain" description="VOC" evidence="1">
    <location>
        <begin position="6"/>
        <end position="116"/>
    </location>
</feature>
<dbReference type="SUPFAM" id="SSF54593">
    <property type="entry name" value="Glyoxalase/Bleomycin resistance protein/Dihydroxybiphenyl dioxygenase"/>
    <property type="match status" value="1"/>
</dbReference>
<keyword evidence="3" id="KW-1185">Reference proteome</keyword>